<dbReference type="AlphaFoldDB" id="A0A0B7H0H6"/>
<protein>
    <submittedName>
        <fullName evidence="1">Uncharacterized protein</fullName>
    </submittedName>
</protein>
<dbReference type="Proteomes" id="UP000042527">
    <property type="component" value="Unassembled WGS sequence"/>
</dbReference>
<sequence>MHKGDANVTSQETTITAIKNDKWVIV</sequence>
<gene>
    <name evidence="1" type="ORF">TPHV1_90016</name>
</gene>
<accession>A0A0B7H0H6</accession>
<keyword evidence="2" id="KW-1185">Reference proteome</keyword>
<proteinExistence type="predicted"/>
<evidence type="ECO:0000313" key="1">
    <source>
        <dbReference type="EMBL" id="CEM63387.1"/>
    </source>
</evidence>
<reference evidence="2" key="1">
    <citation type="submission" date="2015-01" db="EMBL/GenBank/DDBJ databases">
        <authorList>
            <person name="Manzoor Shahid"/>
            <person name="Zubair Saima"/>
        </authorList>
    </citation>
    <scope>NUCLEOTIDE SEQUENCE [LARGE SCALE GENOMIC DNA]</scope>
    <source>
        <strain evidence="2">V1</strain>
    </source>
</reference>
<organism evidence="1 2">
    <name type="scientific">Treponema phagedenis</name>
    <dbReference type="NCBI Taxonomy" id="162"/>
    <lineage>
        <taxon>Bacteria</taxon>
        <taxon>Pseudomonadati</taxon>
        <taxon>Spirochaetota</taxon>
        <taxon>Spirochaetia</taxon>
        <taxon>Spirochaetales</taxon>
        <taxon>Treponemataceae</taxon>
        <taxon>Treponema</taxon>
    </lineage>
</organism>
<dbReference type="EMBL" id="CDNC01000051">
    <property type="protein sequence ID" value="CEM63387.1"/>
    <property type="molecule type" value="Genomic_DNA"/>
</dbReference>
<evidence type="ECO:0000313" key="2">
    <source>
        <dbReference type="Proteomes" id="UP000042527"/>
    </source>
</evidence>
<name>A0A0B7H0H6_TREPH</name>